<dbReference type="GO" id="GO:0016747">
    <property type="term" value="F:acyltransferase activity, transferring groups other than amino-acyl groups"/>
    <property type="evidence" value="ECO:0007669"/>
    <property type="project" value="InterPro"/>
</dbReference>
<dbReference type="RefSeq" id="WP_124935264.1">
    <property type="nucleotide sequence ID" value="NZ_RJVQ01000001.1"/>
</dbReference>
<dbReference type="SUPFAM" id="SSF55729">
    <property type="entry name" value="Acyl-CoA N-acyltransferases (Nat)"/>
    <property type="match status" value="1"/>
</dbReference>
<name>A0A3N9U4P8_9VIBR</name>
<dbReference type="OrthoDB" id="5292888at2"/>
<protein>
    <submittedName>
        <fullName evidence="2">GNAT family N-acetyltransferase</fullName>
    </submittedName>
</protein>
<gene>
    <name evidence="2" type="ORF">EES38_00770</name>
</gene>
<dbReference type="CDD" id="cd04301">
    <property type="entry name" value="NAT_SF"/>
    <property type="match status" value="1"/>
</dbReference>
<dbReference type="InterPro" id="IPR016181">
    <property type="entry name" value="Acyl_CoA_acyltransferase"/>
</dbReference>
<organism evidence="2 3">
    <name type="scientific">Vibrio viridaestus</name>
    <dbReference type="NCBI Taxonomy" id="2487322"/>
    <lineage>
        <taxon>Bacteria</taxon>
        <taxon>Pseudomonadati</taxon>
        <taxon>Pseudomonadota</taxon>
        <taxon>Gammaproteobacteria</taxon>
        <taxon>Vibrionales</taxon>
        <taxon>Vibrionaceae</taxon>
        <taxon>Vibrio</taxon>
    </lineage>
</organism>
<feature type="domain" description="N-acetyltransferase" evidence="1">
    <location>
        <begin position="1"/>
        <end position="178"/>
    </location>
</feature>
<keyword evidence="2" id="KW-0808">Transferase</keyword>
<dbReference type="Pfam" id="PF00583">
    <property type="entry name" value="Acetyltransf_1"/>
    <property type="match status" value="1"/>
</dbReference>
<dbReference type="PANTHER" id="PTHR43617">
    <property type="entry name" value="L-AMINO ACID N-ACETYLTRANSFERASE"/>
    <property type="match status" value="1"/>
</dbReference>
<dbReference type="EMBL" id="RJVQ01000001">
    <property type="protein sequence ID" value="RQW64612.1"/>
    <property type="molecule type" value="Genomic_DNA"/>
</dbReference>
<keyword evidence="3" id="KW-1185">Reference proteome</keyword>
<proteinExistence type="predicted"/>
<sequence length="180" mass="20533">MEIRLAEYNDYQKIAELHASSWQENYQNVMDASYLENDVLEDRQLIWQTRLINPPMNQHVVVLEDNGVICGFACAFGNHDFEKGSIIESLHVAKEFQGKGLGRVLIKAIVEWIEHFFPDSGVYIEVMAKNTQAIEFYDDLGGSHLSDRVWHSPCGIDINEWVYTWETPKAILSAVDTVAA</sequence>
<dbReference type="Proteomes" id="UP000281112">
    <property type="component" value="Unassembled WGS sequence"/>
</dbReference>
<dbReference type="PROSITE" id="PS51186">
    <property type="entry name" value="GNAT"/>
    <property type="match status" value="1"/>
</dbReference>
<reference evidence="2 3" key="1">
    <citation type="submission" date="2018-11" db="EMBL/GenBank/DDBJ databases">
        <title>Vibrio LJC006 sp. nov., isolated from seawater during the bloom of the enteromorpha.</title>
        <authorList>
            <person name="Liang J."/>
        </authorList>
    </citation>
    <scope>NUCLEOTIDE SEQUENCE [LARGE SCALE GENOMIC DNA]</scope>
    <source>
        <strain evidence="2 3">LJC006</strain>
    </source>
</reference>
<accession>A0A3N9U4P8</accession>
<dbReference type="InterPro" id="IPR050276">
    <property type="entry name" value="MshD_Acetyltransferase"/>
</dbReference>
<evidence type="ECO:0000259" key="1">
    <source>
        <dbReference type="PROSITE" id="PS51186"/>
    </source>
</evidence>
<comment type="caution">
    <text evidence="2">The sequence shown here is derived from an EMBL/GenBank/DDBJ whole genome shotgun (WGS) entry which is preliminary data.</text>
</comment>
<dbReference type="Gene3D" id="3.40.630.30">
    <property type="match status" value="1"/>
</dbReference>
<dbReference type="InterPro" id="IPR000182">
    <property type="entry name" value="GNAT_dom"/>
</dbReference>
<dbReference type="AlphaFoldDB" id="A0A3N9U4P8"/>
<evidence type="ECO:0000313" key="3">
    <source>
        <dbReference type="Proteomes" id="UP000281112"/>
    </source>
</evidence>
<evidence type="ECO:0000313" key="2">
    <source>
        <dbReference type="EMBL" id="RQW64612.1"/>
    </source>
</evidence>